<evidence type="ECO:0000313" key="2">
    <source>
        <dbReference type="EMBL" id="CAA7410613.1"/>
    </source>
</evidence>
<dbReference type="Proteomes" id="UP000663760">
    <property type="component" value="Chromosome 18"/>
</dbReference>
<evidence type="ECO:0000313" key="3">
    <source>
        <dbReference type="Proteomes" id="UP000663760"/>
    </source>
</evidence>
<name>A0A7I8LKK5_SPIIN</name>
<evidence type="ECO:0000313" key="1">
    <source>
        <dbReference type="EMBL" id="CAA2634389.1"/>
    </source>
</evidence>
<organism evidence="2 3">
    <name type="scientific">Spirodela intermedia</name>
    <name type="common">Intermediate duckweed</name>
    <dbReference type="NCBI Taxonomy" id="51605"/>
    <lineage>
        <taxon>Eukaryota</taxon>
        <taxon>Viridiplantae</taxon>
        <taxon>Streptophyta</taxon>
        <taxon>Embryophyta</taxon>
        <taxon>Tracheophyta</taxon>
        <taxon>Spermatophyta</taxon>
        <taxon>Magnoliopsida</taxon>
        <taxon>Liliopsida</taxon>
        <taxon>Araceae</taxon>
        <taxon>Lemnoideae</taxon>
        <taxon>Spirodela</taxon>
    </lineage>
</organism>
<dbReference type="EMBL" id="LR743605">
    <property type="protein sequence ID" value="CAA2634389.1"/>
    <property type="molecule type" value="Genomic_DNA"/>
</dbReference>
<sequence length="68" mass="8242">MSHHLLRAYQIIFEFDNFKIYMIYYTMTKSRQIHLRRDPSPSTQETPVVRVQLDRRSKTKEPGFCYTA</sequence>
<dbReference type="EMBL" id="LR746281">
    <property type="protein sequence ID" value="CAA7410613.1"/>
    <property type="molecule type" value="Genomic_DNA"/>
</dbReference>
<dbReference type="AlphaFoldDB" id="A0A7I8LKK5"/>
<accession>A0A7I8LKK5</accession>
<reference evidence="2" key="1">
    <citation type="submission" date="2020-02" db="EMBL/GenBank/DDBJ databases">
        <authorList>
            <person name="Scholz U."/>
            <person name="Mascher M."/>
            <person name="Fiebig A."/>
        </authorList>
    </citation>
    <scope>NUCLEOTIDE SEQUENCE</scope>
</reference>
<gene>
    <name evidence="1" type="ORF">SI7747_18019801</name>
    <name evidence="2" type="ORF">SI8410_18021291</name>
</gene>
<proteinExistence type="predicted"/>
<keyword evidence="3" id="KW-1185">Reference proteome</keyword>
<protein>
    <submittedName>
        <fullName evidence="2">Uncharacterized protein</fullName>
    </submittedName>
</protein>